<evidence type="ECO:0000313" key="2">
    <source>
        <dbReference type="Proteomes" id="UP000507470"/>
    </source>
</evidence>
<proteinExistence type="predicted"/>
<dbReference type="InterPro" id="IPR036397">
    <property type="entry name" value="RNaseH_sf"/>
</dbReference>
<reference evidence="1 2" key="1">
    <citation type="submission" date="2020-06" db="EMBL/GenBank/DDBJ databases">
        <authorList>
            <person name="Li R."/>
            <person name="Bekaert M."/>
        </authorList>
    </citation>
    <scope>NUCLEOTIDE SEQUENCE [LARGE SCALE GENOMIC DNA]</scope>
    <source>
        <strain evidence="2">wild</strain>
    </source>
</reference>
<keyword evidence="2" id="KW-1185">Reference proteome</keyword>
<gene>
    <name evidence="1" type="ORF">MCOR_57826</name>
</gene>
<dbReference type="EMBL" id="CACVKT020010330">
    <property type="protein sequence ID" value="CAC5426085.1"/>
    <property type="molecule type" value="Genomic_DNA"/>
</dbReference>
<dbReference type="InterPro" id="IPR012337">
    <property type="entry name" value="RNaseH-like_sf"/>
</dbReference>
<dbReference type="SUPFAM" id="SSF53098">
    <property type="entry name" value="Ribonuclease H-like"/>
    <property type="match status" value="1"/>
</dbReference>
<protein>
    <recommendedName>
        <fullName evidence="3">Integrase zinc-binding domain-containing protein</fullName>
    </recommendedName>
</protein>
<dbReference type="PANTHER" id="PTHR47266">
    <property type="entry name" value="ENDONUCLEASE-RELATED"/>
    <property type="match status" value="1"/>
</dbReference>
<name>A0A6J8F325_MYTCO</name>
<organism evidence="1 2">
    <name type="scientific">Mytilus coruscus</name>
    <name type="common">Sea mussel</name>
    <dbReference type="NCBI Taxonomy" id="42192"/>
    <lineage>
        <taxon>Eukaryota</taxon>
        <taxon>Metazoa</taxon>
        <taxon>Spiralia</taxon>
        <taxon>Lophotrochozoa</taxon>
        <taxon>Mollusca</taxon>
        <taxon>Bivalvia</taxon>
        <taxon>Autobranchia</taxon>
        <taxon>Pteriomorphia</taxon>
        <taxon>Mytilida</taxon>
        <taxon>Mytiloidea</taxon>
        <taxon>Mytilidae</taxon>
        <taxon>Mytilinae</taxon>
        <taxon>Mytilus</taxon>
    </lineage>
</organism>
<dbReference type="Proteomes" id="UP000507470">
    <property type="component" value="Unassembled WGS sequence"/>
</dbReference>
<accession>A0A6J8F325</accession>
<dbReference type="Gene3D" id="3.30.420.10">
    <property type="entry name" value="Ribonuclease H-like superfamily/Ribonuclease H"/>
    <property type="match status" value="1"/>
</dbReference>
<evidence type="ECO:0008006" key="3">
    <source>
        <dbReference type="Google" id="ProtNLM"/>
    </source>
</evidence>
<sequence length="156" mass="18916">MYTDIKTYIKTCEICQRSKRDTHSHPVPLKPMPIEEVFSRWHMDILELPETPEKYRYLLLVVDSGSKWCEAFPMRTLCWLLQGTPKQKIWDHQVFLQALTLHITHFKIENNVQKCFIHYEQRHIYDPEWVPFETCPPGLLKIFQDKYEDAWLRCYN</sequence>
<dbReference type="GO" id="GO:0003676">
    <property type="term" value="F:nucleic acid binding"/>
    <property type="evidence" value="ECO:0007669"/>
    <property type="project" value="InterPro"/>
</dbReference>
<dbReference type="InterPro" id="IPR052160">
    <property type="entry name" value="Gypsy_RT_Integrase-like"/>
</dbReference>
<evidence type="ECO:0000313" key="1">
    <source>
        <dbReference type="EMBL" id="CAC5426085.1"/>
    </source>
</evidence>
<dbReference type="AlphaFoldDB" id="A0A6J8F325"/>